<proteinExistence type="predicted"/>
<evidence type="ECO:0000313" key="2">
    <source>
        <dbReference type="Proteomes" id="UP000681967"/>
    </source>
</evidence>
<organism evidence="1 2">
    <name type="scientific">Rotaria magnacalcarata</name>
    <dbReference type="NCBI Taxonomy" id="392030"/>
    <lineage>
        <taxon>Eukaryota</taxon>
        <taxon>Metazoa</taxon>
        <taxon>Spiralia</taxon>
        <taxon>Gnathifera</taxon>
        <taxon>Rotifera</taxon>
        <taxon>Eurotatoria</taxon>
        <taxon>Bdelloidea</taxon>
        <taxon>Philodinida</taxon>
        <taxon>Philodinidae</taxon>
        <taxon>Rotaria</taxon>
    </lineage>
</organism>
<gene>
    <name evidence="1" type="ORF">BYL167_LOCUS70872</name>
</gene>
<dbReference type="EMBL" id="CAJOBH010253864">
    <property type="protein sequence ID" value="CAF5144550.1"/>
    <property type="molecule type" value="Genomic_DNA"/>
</dbReference>
<protein>
    <submittedName>
        <fullName evidence="1">Uncharacterized protein</fullName>
    </submittedName>
</protein>
<evidence type="ECO:0000313" key="1">
    <source>
        <dbReference type="EMBL" id="CAF5144550.1"/>
    </source>
</evidence>
<sequence>MPLFAEHLTRKKIDINDKTSYLMSWLLGKMSYRLIVGPSQSPLEKKYNTTLKLPLFSGGYETLTEDINPYLSNLFKSDLSIYSRFMLPLRRQQSILDNDFLISIYRNNDQGAQLISKMKLFIRNKQNILQSVEAVADEACAAVFAVYIKHYRRIELAQDELTRPIEQKPHAKLLLLYEYA</sequence>
<accession>A0A8S3G207</accession>
<reference evidence="1" key="1">
    <citation type="submission" date="2021-02" db="EMBL/GenBank/DDBJ databases">
        <authorList>
            <person name="Nowell W R."/>
        </authorList>
    </citation>
    <scope>NUCLEOTIDE SEQUENCE</scope>
</reference>
<comment type="caution">
    <text evidence="1">The sequence shown here is derived from an EMBL/GenBank/DDBJ whole genome shotgun (WGS) entry which is preliminary data.</text>
</comment>
<name>A0A8S3G207_9BILA</name>
<feature type="non-terminal residue" evidence="1">
    <location>
        <position position="180"/>
    </location>
</feature>
<dbReference type="AlphaFoldDB" id="A0A8S3G207"/>
<dbReference type="Proteomes" id="UP000681967">
    <property type="component" value="Unassembled WGS sequence"/>
</dbReference>